<organism evidence="1 2">
    <name type="scientific">Leptospira stimsonii</name>
    <dbReference type="NCBI Taxonomy" id="2202203"/>
    <lineage>
        <taxon>Bacteria</taxon>
        <taxon>Pseudomonadati</taxon>
        <taxon>Spirochaetota</taxon>
        <taxon>Spirochaetia</taxon>
        <taxon>Leptospirales</taxon>
        <taxon>Leptospiraceae</taxon>
        <taxon>Leptospira</taxon>
    </lineage>
</organism>
<evidence type="ECO:0000313" key="2">
    <source>
        <dbReference type="Proteomes" id="UP000266669"/>
    </source>
</evidence>
<dbReference type="EMBL" id="QHCS01000002">
    <property type="protein sequence ID" value="RHX86091.1"/>
    <property type="molecule type" value="Genomic_DNA"/>
</dbReference>
<dbReference type="AlphaFoldDB" id="A0A8B3CRI0"/>
<dbReference type="Proteomes" id="UP000266669">
    <property type="component" value="Unassembled WGS sequence"/>
</dbReference>
<proteinExistence type="predicted"/>
<gene>
    <name evidence="1" type="ORF">DLM78_09460</name>
</gene>
<sequence>MFLSSSCKSSESENRKALFIELLNGTQTLAPDSELQNDSSNRPTLNNLSVQTYYLTGNTAIKESKSVFLFS</sequence>
<comment type="caution">
    <text evidence="1">The sequence shown here is derived from an EMBL/GenBank/DDBJ whole genome shotgun (WGS) entry which is preliminary data.</text>
</comment>
<name>A0A8B3CRI0_9LEPT</name>
<accession>A0A8B3CRI0</accession>
<reference evidence="2" key="1">
    <citation type="submission" date="2018-05" db="EMBL/GenBank/DDBJ databases">
        <title>Leptospira yasudae sp. nov. and Leptospira stimsonii sp. nov., two pathogenic species of the genus Leptospira isolated from environmental sources.</title>
        <authorList>
            <person name="Casanovas-Massana A."/>
            <person name="Hamond C."/>
            <person name="Santos L.A."/>
            <person name="Hacker K.P."/>
            <person name="Balassiano I."/>
            <person name="Medeiros M.A."/>
            <person name="Reis M.G."/>
            <person name="Ko A.I."/>
            <person name="Wunder E.A."/>
        </authorList>
    </citation>
    <scope>NUCLEOTIDE SEQUENCE [LARGE SCALE GENOMIC DNA]</scope>
    <source>
        <strain evidence="2">AMB6-RJ</strain>
    </source>
</reference>
<evidence type="ECO:0000313" key="1">
    <source>
        <dbReference type="EMBL" id="RHX86091.1"/>
    </source>
</evidence>
<protein>
    <submittedName>
        <fullName evidence="1">Uncharacterized protein</fullName>
    </submittedName>
</protein>